<dbReference type="STRING" id="1073327.SAMN04488108_0834"/>
<dbReference type="GO" id="GO:0005886">
    <property type="term" value="C:plasma membrane"/>
    <property type="evidence" value="ECO:0007669"/>
    <property type="project" value="UniProtKB-SubCell"/>
</dbReference>
<accession>A0A1M7Z6K2</accession>
<keyword evidence="1" id="KW-0812">Transmembrane</keyword>
<evidence type="ECO:0008006" key="4">
    <source>
        <dbReference type="Google" id="ProtNLM"/>
    </source>
</evidence>
<keyword evidence="3" id="KW-1185">Reference proteome</keyword>
<feature type="transmembrane region" description="Helical" evidence="1">
    <location>
        <begin position="200"/>
        <end position="224"/>
    </location>
</feature>
<feature type="transmembrane region" description="Helical" evidence="1">
    <location>
        <begin position="357"/>
        <end position="377"/>
    </location>
</feature>
<feature type="transmembrane region" description="Helical" evidence="1">
    <location>
        <begin position="325"/>
        <end position="345"/>
    </location>
</feature>
<feature type="transmembrane region" description="Helical" evidence="1">
    <location>
        <begin position="236"/>
        <end position="258"/>
    </location>
</feature>
<evidence type="ECO:0000313" key="2">
    <source>
        <dbReference type="EMBL" id="SHO60495.1"/>
    </source>
</evidence>
<feature type="transmembrane region" description="Helical" evidence="1">
    <location>
        <begin position="12"/>
        <end position="29"/>
    </location>
</feature>
<gene>
    <name evidence="2" type="ORF">SAMN04488108_0834</name>
</gene>
<feature type="transmembrane region" description="Helical" evidence="1">
    <location>
        <begin position="383"/>
        <end position="404"/>
    </location>
</feature>
<keyword evidence="1" id="KW-0472">Membrane</keyword>
<sequence>MNSWLTKAGKPVGILTLILGLYWIGYQVFREQFSSIFFFFALAFIGMLAIYFSYSKSDNSWKKIFWAGLGLRLLLMLAVPNLSEDYVRFLWDGELVRLGEDPYKLKPSEWIEEKEDVTALQVQLFEEMNSPDYFSVYPPLNQLIFWVSAKAMNGFVWNGYYTLRFILILFEVLTFFSLLKLMRRFEVPIRHLVLYWLNPFVILEITGNLHFEGIVLFFLLYSLIAYSKNKKFVSGISWGMAIGMKLLPLILFPAWFFFRKIKSSPFFWIGTLLALIVAFVPLVWDDAWVNFFESLKLYQGKFEFNASLYYLLREVGYWIEGYNTIGYLTKLLGIVFVIGVCYMSWKTKPQSLFKLTDLWIGIYLLYLLIQPIVHPWYLIPGLGLSVITGRVTFLLWSFSAIFSYQAYGNPANFEQPIFLILEYGFVIIGLLWDYRPQSFNFLKKSVST</sequence>
<dbReference type="AlphaFoldDB" id="A0A1M7Z6K2"/>
<feature type="transmembrane region" description="Helical" evidence="1">
    <location>
        <begin position="161"/>
        <end position="179"/>
    </location>
</feature>
<dbReference type="Pfam" id="PF26314">
    <property type="entry name" value="MptA_B_family"/>
    <property type="match status" value="1"/>
</dbReference>
<feature type="transmembrane region" description="Helical" evidence="1">
    <location>
        <begin position="416"/>
        <end position="434"/>
    </location>
</feature>
<dbReference type="Proteomes" id="UP000184609">
    <property type="component" value="Unassembled WGS sequence"/>
</dbReference>
<proteinExistence type="predicted"/>
<name>A0A1M7Z6K2_9BACT</name>
<feature type="transmembrane region" description="Helical" evidence="1">
    <location>
        <begin position="265"/>
        <end position="284"/>
    </location>
</feature>
<keyword evidence="1" id="KW-1133">Transmembrane helix</keyword>
<reference evidence="3" key="1">
    <citation type="submission" date="2016-12" db="EMBL/GenBank/DDBJ databases">
        <authorList>
            <person name="Varghese N."/>
            <person name="Submissions S."/>
        </authorList>
    </citation>
    <scope>NUCLEOTIDE SEQUENCE [LARGE SCALE GENOMIC DNA]</scope>
    <source>
        <strain evidence="3">DSM 25035</strain>
    </source>
</reference>
<feature type="transmembrane region" description="Helical" evidence="1">
    <location>
        <begin position="35"/>
        <end position="52"/>
    </location>
</feature>
<evidence type="ECO:0000256" key="1">
    <source>
        <dbReference type="SAM" id="Phobius"/>
    </source>
</evidence>
<organism evidence="2 3">
    <name type="scientific">Algoriphagus zhangzhouensis</name>
    <dbReference type="NCBI Taxonomy" id="1073327"/>
    <lineage>
        <taxon>Bacteria</taxon>
        <taxon>Pseudomonadati</taxon>
        <taxon>Bacteroidota</taxon>
        <taxon>Cytophagia</taxon>
        <taxon>Cytophagales</taxon>
        <taxon>Cyclobacteriaceae</taxon>
        <taxon>Algoriphagus</taxon>
    </lineage>
</organism>
<evidence type="ECO:0000313" key="3">
    <source>
        <dbReference type="Proteomes" id="UP000184609"/>
    </source>
</evidence>
<dbReference type="GO" id="GO:0016758">
    <property type="term" value="F:hexosyltransferase activity"/>
    <property type="evidence" value="ECO:0007669"/>
    <property type="project" value="InterPro"/>
</dbReference>
<dbReference type="EMBL" id="FRXN01000001">
    <property type="protein sequence ID" value="SHO60495.1"/>
    <property type="molecule type" value="Genomic_DNA"/>
</dbReference>
<protein>
    <recommendedName>
        <fullName evidence="4">Alpha-1,2-mannosyltransferase</fullName>
    </recommendedName>
</protein>
<feature type="transmembrane region" description="Helical" evidence="1">
    <location>
        <begin position="64"/>
        <end position="82"/>
    </location>
</feature>